<evidence type="ECO:0000313" key="7">
    <source>
        <dbReference type="Proteomes" id="UP001221757"/>
    </source>
</evidence>
<dbReference type="GO" id="GO:0004497">
    <property type="term" value="F:monooxygenase activity"/>
    <property type="evidence" value="ECO:0007669"/>
    <property type="project" value="UniProtKB-KW"/>
</dbReference>
<keyword evidence="3" id="KW-0560">Oxidoreductase</keyword>
<gene>
    <name evidence="6" type="ORF">B0H17DRAFT_1028632</name>
</gene>
<protein>
    <recommendedName>
        <fullName evidence="5">FAD-binding domain-containing protein</fullName>
    </recommendedName>
</protein>
<dbReference type="Proteomes" id="UP001221757">
    <property type="component" value="Unassembled WGS sequence"/>
</dbReference>
<keyword evidence="2" id="KW-0274">FAD</keyword>
<reference evidence="6" key="1">
    <citation type="submission" date="2023-03" db="EMBL/GenBank/DDBJ databases">
        <title>Massive genome expansion in bonnet fungi (Mycena s.s.) driven by repeated elements and novel gene families across ecological guilds.</title>
        <authorList>
            <consortium name="Lawrence Berkeley National Laboratory"/>
            <person name="Harder C.B."/>
            <person name="Miyauchi S."/>
            <person name="Viragh M."/>
            <person name="Kuo A."/>
            <person name="Thoen E."/>
            <person name="Andreopoulos B."/>
            <person name="Lu D."/>
            <person name="Skrede I."/>
            <person name="Drula E."/>
            <person name="Henrissat B."/>
            <person name="Morin E."/>
            <person name="Kohler A."/>
            <person name="Barry K."/>
            <person name="LaButti K."/>
            <person name="Morin E."/>
            <person name="Salamov A."/>
            <person name="Lipzen A."/>
            <person name="Mereny Z."/>
            <person name="Hegedus B."/>
            <person name="Baldrian P."/>
            <person name="Stursova M."/>
            <person name="Weitz H."/>
            <person name="Taylor A."/>
            <person name="Grigoriev I.V."/>
            <person name="Nagy L.G."/>
            <person name="Martin F."/>
            <person name="Kauserud H."/>
        </authorList>
    </citation>
    <scope>NUCLEOTIDE SEQUENCE</scope>
    <source>
        <strain evidence="6">CBHHK067</strain>
    </source>
</reference>
<dbReference type="AlphaFoldDB" id="A0AAD7MBT8"/>
<dbReference type="PANTHER" id="PTHR46972">
    <property type="entry name" value="MONOOXYGENASE ASQM-RELATED"/>
    <property type="match status" value="1"/>
</dbReference>
<dbReference type="InterPro" id="IPR002938">
    <property type="entry name" value="FAD-bd"/>
</dbReference>
<dbReference type="PANTHER" id="PTHR46972:SF1">
    <property type="entry name" value="FAD DEPENDENT OXIDOREDUCTASE DOMAIN-CONTAINING PROTEIN"/>
    <property type="match status" value="1"/>
</dbReference>
<evidence type="ECO:0000256" key="3">
    <source>
        <dbReference type="ARBA" id="ARBA00023002"/>
    </source>
</evidence>
<dbReference type="InterPro" id="IPR036188">
    <property type="entry name" value="FAD/NAD-bd_sf"/>
</dbReference>
<evidence type="ECO:0000256" key="1">
    <source>
        <dbReference type="ARBA" id="ARBA00022630"/>
    </source>
</evidence>
<proteinExistence type="predicted"/>
<dbReference type="Pfam" id="PF01494">
    <property type="entry name" value="FAD_binding_3"/>
    <property type="match status" value="1"/>
</dbReference>
<dbReference type="Gene3D" id="3.50.50.60">
    <property type="entry name" value="FAD/NAD(P)-binding domain"/>
    <property type="match status" value="1"/>
</dbReference>
<sequence>MASSPTRVAIIGAGIGGLTLGRILQLRKGPNISFTIYESDADPTVRASFGGSLDLKYESGQRAMRDAGLHGEFMKLCRPVGEHMRILDKTGKCHHEVTETGAEFYNPEIDRGQLRALILDSLAPGTVQWGHKATGIRKGPAAGTYTIEFASGATAEEVDVVVGADGAWSRVRPLVWPEGKPLYSGITFLETKVNTAQFPHFAPLIGQGAMFALGDGKGIMAQHNSNGVMMLYSAVRVPEDWATASAVARAETGEEKITLMLEEFRGWDEALRELVRAGEGPTVRAIYALPWGAAPRAATENIVLLGDAAHLMSPFAGEGVNLAMADAADLAKALVAGRPLERYEKLMRNRANESAQESAVNLELFFGEDAANDVATLFKSHEMPRSLAYIVKSYYYVRSFFA</sequence>
<dbReference type="PRINTS" id="PR00420">
    <property type="entry name" value="RNGMNOXGNASE"/>
</dbReference>
<dbReference type="SUPFAM" id="SSF51905">
    <property type="entry name" value="FAD/NAD(P)-binding domain"/>
    <property type="match status" value="1"/>
</dbReference>
<dbReference type="EMBL" id="JARKIE010000002">
    <property type="protein sequence ID" value="KAJ7709666.1"/>
    <property type="molecule type" value="Genomic_DNA"/>
</dbReference>
<name>A0AAD7MBT8_MYCRO</name>
<keyword evidence="4" id="KW-0503">Monooxygenase</keyword>
<keyword evidence="1" id="KW-0285">Flavoprotein</keyword>
<evidence type="ECO:0000256" key="4">
    <source>
        <dbReference type="ARBA" id="ARBA00023033"/>
    </source>
</evidence>
<comment type="caution">
    <text evidence="6">The sequence shown here is derived from an EMBL/GenBank/DDBJ whole genome shotgun (WGS) entry which is preliminary data.</text>
</comment>
<evidence type="ECO:0000313" key="6">
    <source>
        <dbReference type="EMBL" id="KAJ7709666.1"/>
    </source>
</evidence>
<evidence type="ECO:0000256" key="2">
    <source>
        <dbReference type="ARBA" id="ARBA00022827"/>
    </source>
</evidence>
<keyword evidence="7" id="KW-1185">Reference proteome</keyword>
<evidence type="ECO:0000259" key="5">
    <source>
        <dbReference type="Pfam" id="PF01494"/>
    </source>
</evidence>
<dbReference type="GO" id="GO:0071949">
    <property type="term" value="F:FAD binding"/>
    <property type="evidence" value="ECO:0007669"/>
    <property type="project" value="InterPro"/>
</dbReference>
<feature type="domain" description="FAD-binding" evidence="5">
    <location>
        <begin position="6"/>
        <end position="336"/>
    </location>
</feature>
<organism evidence="6 7">
    <name type="scientific">Mycena rosella</name>
    <name type="common">Pink bonnet</name>
    <name type="synonym">Agaricus rosellus</name>
    <dbReference type="NCBI Taxonomy" id="1033263"/>
    <lineage>
        <taxon>Eukaryota</taxon>
        <taxon>Fungi</taxon>
        <taxon>Dikarya</taxon>
        <taxon>Basidiomycota</taxon>
        <taxon>Agaricomycotina</taxon>
        <taxon>Agaricomycetes</taxon>
        <taxon>Agaricomycetidae</taxon>
        <taxon>Agaricales</taxon>
        <taxon>Marasmiineae</taxon>
        <taxon>Mycenaceae</taxon>
        <taxon>Mycena</taxon>
    </lineage>
</organism>
<accession>A0AAD7MBT8</accession>